<dbReference type="EMBL" id="CP051685">
    <property type="protein sequence ID" value="QJE00012.1"/>
    <property type="molecule type" value="Genomic_DNA"/>
</dbReference>
<accession>A0A7Z2ZTH9</accession>
<dbReference type="RefSeq" id="WP_169434959.1">
    <property type="nucleotide sequence ID" value="NZ_CP051685.1"/>
</dbReference>
<protein>
    <submittedName>
        <fullName evidence="1">Uncharacterized protein</fullName>
    </submittedName>
</protein>
<dbReference type="AlphaFoldDB" id="A0A7Z2ZTH9"/>
<gene>
    <name evidence="1" type="ORF">HH212_08215</name>
</gene>
<dbReference type="KEGG" id="mfy:HH212_08215"/>
<keyword evidence="2" id="KW-1185">Reference proteome</keyword>
<sequence length="526" mass="57530">MVEVVEVDLGALGVRFPRGEVAMVVAQPHVVFVHQEPFTWAPEERQRALECIDDTLAVSRGCPHGADKTHFTIFPECTLPGLEGVDRITAAMQAADWPTETVVIGGVDGLTKAQFTELVQRPNTTYDAVGNRLDRVQAHQWVNCVVTWTKLPTGDVCSWVQPKLSPAWVELNVEYMSMYQGRSIYVFKGVHSNADVPYQFATLLCFDWIGKADAKRMWEWLLEGIGARAGQFGGMLPLTWLFVAQCNPAPSHVSFMSQVAPFFDPAQFPRVTRDDTCLIMANVAGKEKPGKAEKFGQSAVIVTQSRFSRPACMPTYGNGGAPQRGGDFLETFRDAVFRERGACIHSFLVIHPSTLPPGSAGRRIALREPAVHPFNGVNDPRAPRGAVPAVVKWVNDELDEPSKSLATKYTHLPLRAMAGAAHQRAVSELRTLKAEALGNTVNFASLTARKSTPDEWKGGEGLAVQHLLHTFSILEAAQYPATFHGNGAQATIMKDEISLEVIAVMGAVMRTVTSMFSTACRLTKGS</sequence>
<organism evidence="1 2">
    <name type="scientific">Massilia forsythiae</name>
    <dbReference type="NCBI Taxonomy" id="2728020"/>
    <lineage>
        <taxon>Bacteria</taxon>
        <taxon>Pseudomonadati</taxon>
        <taxon>Pseudomonadota</taxon>
        <taxon>Betaproteobacteria</taxon>
        <taxon>Burkholderiales</taxon>
        <taxon>Oxalobacteraceae</taxon>
        <taxon>Telluria group</taxon>
        <taxon>Massilia</taxon>
    </lineage>
</organism>
<dbReference type="Proteomes" id="UP000502415">
    <property type="component" value="Chromosome"/>
</dbReference>
<name>A0A7Z2ZTH9_9BURK</name>
<evidence type="ECO:0000313" key="1">
    <source>
        <dbReference type="EMBL" id="QJE00012.1"/>
    </source>
</evidence>
<reference evidence="1 2" key="1">
    <citation type="submission" date="2020-04" db="EMBL/GenBank/DDBJ databases">
        <title>Genome sequencing of novel species.</title>
        <authorList>
            <person name="Heo J."/>
            <person name="Kim S.-J."/>
            <person name="Kim J.-S."/>
            <person name="Hong S.-B."/>
            <person name="Kwon S.-W."/>
        </authorList>
    </citation>
    <scope>NUCLEOTIDE SEQUENCE [LARGE SCALE GENOMIC DNA]</scope>
    <source>
        <strain evidence="1 2">GN2-R2</strain>
    </source>
</reference>
<proteinExistence type="predicted"/>
<evidence type="ECO:0000313" key="2">
    <source>
        <dbReference type="Proteomes" id="UP000502415"/>
    </source>
</evidence>